<dbReference type="InterPro" id="IPR036291">
    <property type="entry name" value="NAD(P)-bd_dom_sf"/>
</dbReference>
<keyword evidence="1" id="KW-0521">NADP</keyword>
<dbReference type="PROSITE" id="PS01162">
    <property type="entry name" value="QOR_ZETA_CRYSTAL"/>
    <property type="match status" value="1"/>
</dbReference>
<dbReference type="InterPro" id="IPR013154">
    <property type="entry name" value="ADH-like_N"/>
</dbReference>
<evidence type="ECO:0000313" key="4">
    <source>
        <dbReference type="EMBL" id="PEG55666.1"/>
    </source>
</evidence>
<dbReference type="InterPro" id="IPR011032">
    <property type="entry name" value="GroES-like_sf"/>
</dbReference>
<dbReference type="Proteomes" id="UP000220340">
    <property type="component" value="Unassembled WGS sequence"/>
</dbReference>
<dbReference type="Gene3D" id="3.90.180.10">
    <property type="entry name" value="Medium-chain alcohol dehydrogenases, catalytic domain"/>
    <property type="match status" value="1"/>
</dbReference>
<protein>
    <submittedName>
        <fullName evidence="4">NADPH:quinone oxidoreductase</fullName>
    </submittedName>
</protein>
<sequence>MTTMPAAVLVDPGGAQPLRIQRVAVPEPGPTEVLIAVAAFGINNAEILQCRGVMPAPPGGIPGLECAGTVVAVGSAVSAPKVGDRVAALTRAGTYAEYVAVPAGACLVLPDGLDPVIAGAVPEAAATAWWNLVHRGRLRSGERVLIHGAAGGVGSLAVQLARTRGALVTGTARGAAKTALCTELGAHRVIDYAGTDVFEAARRCEPGGYDIILDNQGASTLDANIGLLAPQGRLVIVGVAGGSQAQIDLGSLMAAGAEVSSSSLGRLPDETRAALCAELAAEVLPALVAGRLRPVLDTTFGLERIADAHRRFTEPDRVGKVVVTVPGCISKTDVEQRI</sequence>
<dbReference type="InterPro" id="IPR014189">
    <property type="entry name" value="Quinone_OxRdtase_PIG3"/>
</dbReference>
<dbReference type="SMART" id="SM00829">
    <property type="entry name" value="PKS_ER"/>
    <property type="match status" value="1"/>
</dbReference>
<dbReference type="Pfam" id="PF08240">
    <property type="entry name" value="ADH_N"/>
    <property type="match status" value="1"/>
</dbReference>
<feature type="domain" description="Enoyl reductase (ER)" evidence="3">
    <location>
        <begin position="13"/>
        <end position="323"/>
    </location>
</feature>
<name>A0A2A7NZ89_9MYCO</name>
<evidence type="ECO:0000256" key="2">
    <source>
        <dbReference type="ARBA" id="ARBA00023002"/>
    </source>
</evidence>
<dbReference type="InterPro" id="IPR020843">
    <property type="entry name" value="ER"/>
</dbReference>
<gene>
    <name evidence="4" type="ORF">CRI78_05255</name>
</gene>
<dbReference type="SUPFAM" id="SSF51735">
    <property type="entry name" value="NAD(P)-binding Rossmann-fold domains"/>
    <property type="match status" value="1"/>
</dbReference>
<dbReference type="SUPFAM" id="SSF50129">
    <property type="entry name" value="GroES-like"/>
    <property type="match status" value="1"/>
</dbReference>
<keyword evidence="2" id="KW-0560">Oxidoreductase</keyword>
<reference evidence="4 5" key="1">
    <citation type="submission" date="2017-10" db="EMBL/GenBank/DDBJ databases">
        <title>The new phylogeny of genus Mycobacterium.</title>
        <authorList>
            <person name="Tortoli E."/>
            <person name="Trovato A."/>
            <person name="Cirillo D.M."/>
        </authorList>
    </citation>
    <scope>NUCLEOTIDE SEQUENCE [LARGE SCALE GENOMIC DNA]</scope>
    <source>
        <strain evidence="4 5">IP141170001</strain>
    </source>
</reference>
<dbReference type="GO" id="GO:0070402">
    <property type="term" value="F:NADPH binding"/>
    <property type="evidence" value="ECO:0007669"/>
    <property type="project" value="TreeGrafter"/>
</dbReference>
<dbReference type="GO" id="GO:0016651">
    <property type="term" value="F:oxidoreductase activity, acting on NAD(P)H"/>
    <property type="evidence" value="ECO:0007669"/>
    <property type="project" value="TreeGrafter"/>
</dbReference>
<dbReference type="RefSeq" id="WP_079244107.1">
    <property type="nucleotide sequence ID" value="NZ_BAAATC010000019.1"/>
</dbReference>
<dbReference type="AlphaFoldDB" id="A0A2A7NZ89"/>
<dbReference type="Gene3D" id="3.40.50.720">
    <property type="entry name" value="NAD(P)-binding Rossmann-like Domain"/>
    <property type="match status" value="1"/>
</dbReference>
<dbReference type="InterPro" id="IPR002364">
    <property type="entry name" value="Quin_OxRdtase/zeta-crystal_CS"/>
</dbReference>
<evidence type="ECO:0000259" key="3">
    <source>
        <dbReference type="SMART" id="SM00829"/>
    </source>
</evidence>
<dbReference type="Pfam" id="PF00107">
    <property type="entry name" value="ADH_zinc_N"/>
    <property type="match status" value="1"/>
</dbReference>
<keyword evidence="5" id="KW-1185">Reference proteome</keyword>
<evidence type="ECO:0000313" key="5">
    <source>
        <dbReference type="Proteomes" id="UP000220340"/>
    </source>
</evidence>
<comment type="caution">
    <text evidence="4">The sequence shown here is derived from an EMBL/GenBank/DDBJ whole genome shotgun (WGS) entry which is preliminary data.</text>
</comment>
<dbReference type="PANTHER" id="PTHR48106:SF8">
    <property type="entry name" value="OS02G0805600 PROTEIN"/>
    <property type="match status" value="1"/>
</dbReference>
<organism evidence="4 5">
    <name type="scientific">Mycolicibacterium diernhoferi</name>
    <dbReference type="NCBI Taxonomy" id="1801"/>
    <lineage>
        <taxon>Bacteria</taxon>
        <taxon>Bacillati</taxon>
        <taxon>Actinomycetota</taxon>
        <taxon>Actinomycetes</taxon>
        <taxon>Mycobacteriales</taxon>
        <taxon>Mycobacteriaceae</taxon>
        <taxon>Mycolicibacterium</taxon>
    </lineage>
</organism>
<dbReference type="InterPro" id="IPR013149">
    <property type="entry name" value="ADH-like_C"/>
</dbReference>
<dbReference type="EMBL" id="PDCR01000005">
    <property type="protein sequence ID" value="PEG55666.1"/>
    <property type="molecule type" value="Genomic_DNA"/>
</dbReference>
<dbReference type="NCBIfam" id="TIGR02824">
    <property type="entry name" value="quinone_pig3"/>
    <property type="match status" value="1"/>
</dbReference>
<dbReference type="OrthoDB" id="3727682at2"/>
<accession>A0A2A7NZ89</accession>
<dbReference type="PANTHER" id="PTHR48106">
    <property type="entry name" value="QUINONE OXIDOREDUCTASE PIG3-RELATED"/>
    <property type="match status" value="1"/>
</dbReference>
<proteinExistence type="predicted"/>
<evidence type="ECO:0000256" key="1">
    <source>
        <dbReference type="ARBA" id="ARBA00022857"/>
    </source>
</evidence>
<dbReference type="GO" id="GO:0008270">
    <property type="term" value="F:zinc ion binding"/>
    <property type="evidence" value="ECO:0007669"/>
    <property type="project" value="InterPro"/>
</dbReference>